<protein>
    <submittedName>
        <fullName evidence="3">Fumarylacetoacetate hydrolase</fullName>
    </submittedName>
</protein>
<dbReference type="AlphaFoldDB" id="A0A1B8QCG7"/>
<proteinExistence type="predicted"/>
<comment type="caution">
    <text evidence="3">The sequence shown here is derived from an EMBL/GenBank/DDBJ whole genome shotgun (WGS) entry which is preliminary data.</text>
</comment>
<dbReference type="PANTHER" id="PTHR11820:SF90">
    <property type="entry name" value="FLUTATHIONE S-TRANSFERASE"/>
    <property type="match status" value="1"/>
</dbReference>
<keyword evidence="4" id="KW-1185">Reference proteome</keyword>
<dbReference type="PANTHER" id="PTHR11820">
    <property type="entry name" value="ACYLPYRUVASE"/>
    <property type="match status" value="1"/>
</dbReference>
<dbReference type="EMBL" id="LZNA01000044">
    <property type="protein sequence ID" value="OBX78843.1"/>
    <property type="molecule type" value="Genomic_DNA"/>
</dbReference>
<accession>A0A1B8QCG7</accession>
<evidence type="ECO:0000259" key="2">
    <source>
        <dbReference type="Pfam" id="PF01557"/>
    </source>
</evidence>
<dbReference type="SUPFAM" id="SSF56529">
    <property type="entry name" value="FAH"/>
    <property type="match status" value="1"/>
</dbReference>
<evidence type="ECO:0000313" key="3">
    <source>
        <dbReference type="EMBL" id="OBX78843.1"/>
    </source>
</evidence>
<feature type="domain" description="Fumarylacetoacetase-like C-terminal" evidence="2">
    <location>
        <begin position="27"/>
        <end position="233"/>
    </location>
</feature>
<dbReference type="InterPro" id="IPR036663">
    <property type="entry name" value="Fumarylacetoacetase_C_sf"/>
</dbReference>
<dbReference type="Pfam" id="PF01557">
    <property type="entry name" value="FAA_hydrolase"/>
    <property type="match status" value="1"/>
</dbReference>
<dbReference type="GO" id="GO:0046872">
    <property type="term" value="F:metal ion binding"/>
    <property type="evidence" value="ECO:0007669"/>
    <property type="project" value="UniProtKB-KW"/>
</dbReference>
<name>A0A1B8QCG7_9GAMM</name>
<sequence length="234" mass="25489">MNYIFPPVQPASLAIHQSAQRFAVRRVYCVGRNYADHAREMGSDPTREPPFFFCKASDADSIITVPAGQVGQMPYPSQTQNLHFETELVVAIGQAGVNIRRDDAAAHIFGYAIGFDMTRRDLQNDMKQGGKPWEVSKAFDHAAPIGTLYPKTAVPDINNATITLDVNGELRQSGNVSQMIWQIDEVIANLSTYFTLQPGDLIFTGTPAGVGAVQVGDQLHAQIDGLGSLDVKIV</sequence>
<gene>
    <name evidence="3" type="ORF">A9306_09365</name>
</gene>
<dbReference type="Proteomes" id="UP000092616">
    <property type="component" value="Unassembled WGS sequence"/>
</dbReference>
<organism evidence="3 4">
    <name type="scientific">Faucicola atlantae</name>
    <dbReference type="NCBI Taxonomy" id="34059"/>
    <lineage>
        <taxon>Bacteria</taxon>
        <taxon>Pseudomonadati</taxon>
        <taxon>Pseudomonadota</taxon>
        <taxon>Gammaproteobacteria</taxon>
        <taxon>Moraxellales</taxon>
        <taxon>Moraxellaceae</taxon>
        <taxon>Faucicola</taxon>
    </lineage>
</organism>
<dbReference type="InterPro" id="IPR011234">
    <property type="entry name" value="Fumarylacetoacetase-like_C"/>
</dbReference>
<reference evidence="3 4" key="1">
    <citation type="submission" date="2016-06" db="EMBL/GenBank/DDBJ databases">
        <title>Draft genome of Moraxella atlantae CCUG 59586.</title>
        <authorList>
            <person name="Salva-Serra F."/>
            <person name="Engstrom-Jakobsson H."/>
            <person name="Thorell K."/>
            <person name="Gonzales-Siles L."/>
            <person name="Karlsson R."/>
            <person name="Boulund F."/>
            <person name="Engstrand L."/>
            <person name="Kristiansson E."/>
            <person name="Moore E."/>
        </authorList>
    </citation>
    <scope>NUCLEOTIDE SEQUENCE [LARGE SCALE GENOMIC DNA]</scope>
    <source>
        <strain evidence="3 4">CCUG 59586</strain>
    </source>
</reference>
<dbReference type="RefSeq" id="WP_067337718.1">
    <property type="nucleotide sequence ID" value="NZ_LZNA01000044.1"/>
</dbReference>
<evidence type="ECO:0000256" key="1">
    <source>
        <dbReference type="ARBA" id="ARBA00022723"/>
    </source>
</evidence>
<keyword evidence="3" id="KW-0378">Hydrolase</keyword>
<evidence type="ECO:0000313" key="4">
    <source>
        <dbReference type="Proteomes" id="UP000092616"/>
    </source>
</evidence>
<dbReference type="GO" id="GO:0018773">
    <property type="term" value="F:acetylpyruvate hydrolase activity"/>
    <property type="evidence" value="ECO:0007669"/>
    <property type="project" value="TreeGrafter"/>
</dbReference>
<keyword evidence="1" id="KW-0479">Metal-binding</keyword>
<dbReference type="Gene3D" id="3.90.850.10">
    <property type="entry name" value="Fumarylacetoacetase-like, C-terminal domain"/>
    <property type="match status" value="1"/>
</dbReference>